<protein>
    <submittedName>
        <fullName evidence="2">Uncharacterized protein</fullName>
    </submittedName>
</protein>
<reference evidence="2 3" key="1">
    <citation type="submission" date="2019-05" db="EMBL/GenBank/DDBJ databases">
        <title>Another draft genome of Portunus trituberculatus and its Hox gene families provides insights of decapod evolution.</title>
        <authorList>
            <person name="Jeong J.-H."/>
            <person name="Song I."/>
            <person name="Kim S."/>
            <person name="Choi T."/>
            <person name="Kim D."/>
            <person name="Ryu S."/>
            <person name="Kim W."/>
        </authorList>
    </citation>
    <scope>NUCLEOTIDE SEQUENCE [LARGE SCALE GENOMIC DNA]</scope>
    <source>
        <tissue evidence="2">Muscle</tissue>
    </source>
</reference>
<dbReference type="Proteomes" id="UP000324222">
    <property type="component" value="Unassembled WGS sequence"/>
</dbReference>
<name>A0A5B7GVF6_PORTR</name>
<evidence type="ECO:0000256" key="1">
    <source>
        <dbReference type="SAM" id="SignalP"/>
    </source>
</evidence>
<evidence type="ECO:0000313" key="3">
    <source>
        <dbReference type="Proteomes" id="UP000324222"/>
    </source>
</evidence>
<feature type="chain" id="PRO_5023131481" evidence="1">
    <location>
        <begin position="17"/>
        <end position="52"/>
    </location>
</feature>
<gene>
    <name evidence="2" type="ORF">E2C01_054999</name>
</gene>
<dbReference type="AlphaFoldDB" id="A0A5B7GVF6"/>
<keyword evidence="3" id="KW-1185">Reference proteome</keyword>
<evidence type="ECO:0000313" key="2">
    <source>
        <dbReference type="EMBL" id="MPC60938.1"/>
    </source>
</evidence>
<proteinExistence type="predicted"/>
<comment type="caution">
    <text evidence="2">The sequence shown here is derived from an EMBL/GenBank/DDBJ whole genome shotgun (WGS) entry which is preliminary data.</text>
</comment>
<feature type="signal peptide" evidence="1">
    <location>
        <begin position="1"/>
        <end position="16"/>
    </location>
</feature>
<dbReference type="EMBL" id="VSRR010018052">
    <property type="protein sequence ID" value="MPC60938.1"/>
    <property type="molecule type" value="Genomic_DNA"/>
</dbReference>
<sequence length="52" mass="5614">MAAAAVVVVVVVVVEAATPYTSRDMRFPFKPRVTYPSHDPPPPCITTQGPVF</sequence>
<organism evidence="2 3">
    <name type="scientific">Portunus trituberculatus</name>
    <name type="common">Swimming crab</name>
    <name type="synonym">Neptunus trituberculatus</name>
    <dbReference type="NCBI Taxonomy" id="210409"/>
    <lineage>
        <taxon>Eukaryota</taxon>
        <taxon>Metazoa</taxon>
        <taxon>Ecdysozoa</taxon>
        <taxon>Arthropoda</taxon>
        <taxon>Crustacea</taxon>
        <taxon>Multicrustacea</taxon>
        <taxon>Malacostraca</taxon>
        <taxon>Eumalacostraca</taxon>
        <taxon>Eucarida</taxon>
        <taxon>Decapoda</taxon>
        <taxon>Pleocyemata</taxon>
        <taxon>Brachyura</taxon>
        <taxon>Eubrachyura</taxon>
        <taxon>Portunoidea</taxon>
        <taxon>Portunidae</taxon>
        <taxon>Portuninae</taxon>
        <taxon>Portunus</taxon>
    </lineage>
</organism>
<accession>A0A5B7GVF6</accession>
<keyword evidence="1" id="KW-0732">Signal</keyword>